<accession>T1WFF0</accession>
<dbReference type="GO" id="GO:0051603">
    <property type="term" value="P:proteolysis involved in protein catabolic process"/>
    <property type="evidence" value="ECO:0007669"/>
    <property type="project" value="InterPro"/>
</dbReference>
<keyword evidence="11" id="KW-0865">Zymogen</keyword>
<evidence type="ECO:0000256" key="6">
    <source>
        <dbReference type="ARBA" id="ARBA00022670"/>
    </source>
</evidence>
<evidence type="ECO:0000256" key="1">
    <source>
        <dbReference type="ARBA" id="ARBA00001198"/>
    </source>
</evidence>
<dbReference type="PANTHER" id="PTHR32194:SF12">
    <property type="entry name" value="PROTEASOME SUBUNIT BETA"/>
    <property type="match status" value="1"/>
</dbReference>
<dbReference type="EMBL" id="KF241953">
    <property type="protein sequence ID" value="AGU16242.1"/>
    <property type="molecule type" value="mRNA"/>
</dbReference>
<dbReference type="PANTHER" id="PTHR32194">
    <property type="entry name" value="METALLOPROTEASE TLDD"/>
    <property type="match status" value="1"/>
</dbReference>
<dbReference type="Pfam" id="PF00227">
    <property type="entry name" value="Proteasome"/>
    <property type="match status" value="1"/>
</dbReference>
<evidence type="ECO:0000256" key="2">
    <source>
        <dbReference type="ARBA" id="ARBA00004123"/>
    </source>
</evidence>
<dbReference type="SUPFAM" id="SSF56235">
    <property type="entry name" value="N-terminal nucleophile aminohydrolases (Ntn hydrolases)"/>
    <property type="match status" value="1"/>
</dbReference>
<reference evidence="14" key="1">
    <citation type="journal article" date="2013" name="Dev. Comp. Immunol.">
        <title>Anti-viral immune responses in a primitive lung: characterization and expression analysis of interferon-inducible immunoproteasome subunits LMP2, LMP7 and MECL-1 in a sarcopterygian fish, the Nigerian spotted lungfish (Protopterus dolloi).</title>
        <authorList>
            <person name="Tacchi L."/>
            <person name="Misra M."/>
            <person name="Salinas I."/>
        </authorList>
    </citation>
    <scope>NUCLEOTIDE SEQUENCE</scope>
</reference>
<organism evidence="14">
    <name type="scientific">Protopterus dolloi</name>
    <name type="common">Slender lungfish</name>
    <dbReference type="NCBI Taxonomy" id="27779"/>
    <lineage>
        <taxon>Eukaryota</taxon>
        <taxon>Metazoa</taxon>
        <taxon>Chordata</taxon>
        <taxon>Craniata</taxon>
        <taxon>Vertebrata</taxon>
        <taxon>Euteleostomi</taxon>
        <taxon>Dipnomorpha</taxon>
        <taxon>Ceratodontiformes</taxon>
        <taxon>Lepidosirenoidei</taxon>
        <taxon>Protopteridae</taxon>
        <taxon>Protopterus</taxon>
    </lineage>
</organism>
<protein>
    <recommendedName>
        <fullName evidence="4">Proteasome subunit beta type-9</fullName>
        <ecNumber evidence="3">3.4.25.1</ecNumber>
    </recommendedName>
</protein>
<evidence type="ECO:0000256" key="4">
    <source>
        <dbReference type="ARBA" id="ARBA00016154"/>
    </source>
</evidence>
<evidence type="ECO:0000313" key="14">
    <source>
        <dbReference type="EMBL" id="AGU16242.1"/>
    </source>
</evidence>
<evidence type="ECO:0000256" key="7">
    <source>
        <dbReference type="ARBA" id="ARBA00022698"/>
    </source>
</evidence>
<evidence type="ECO:0000256" key="10">
    <source>
        <dbReference type="ARBA" id="ARBA00022942"/>
    </source>
</evidence>
<dbReference type="InterPro" id="IPR000243">
    <property type="entry name" value="Pept_T1A_subB"/>
</dbReference>
<keyword evidence="10" id="KW-0647">Proteasome</keyword>
<dbReference type="GO" id="GO:0002376">
    <property type="term" value="P:immune system process"/>
    <property type="evidence" value="ECO:0007669"/>
    <property type="project" value="UniProtKB-KW"/>
</dbReference>
<evidence type="ECO:0000256" key="11">
    <source>
        <dbReference type="ARBA" id="ARBA00023145"/>
    </source>
</evidence>
<dbReference type="PROSITE" id="PS51476">
    <property type="entry name" value="PROTEASOME_BETA_2"/>
    <property type="match status" value="1"/>
</dbReference>
<dbReference type="InterPro" id="IPR029055">
    <property type="entry name" value="Ntn_hydrolases_N"/>
</dbReference>
<evidence type="ECO:0000256" key="9">
    <source>
        <dbReference type="ARBA" id="ARBA00022859"/>
    </source>
</evidence>
<keyword evidence="8" id="KW-0378">Hydrolase</keyword>
<evidence type="ECO:0000256" key="8">
    <source>
        <dbReference type="ARBA" id="ARBA00022801"/>
    </source>
</evidence>
<evidence type="ECO:0000256" key="5">
    <source>
        <dbReference type="ARBA" id="ARBA00022490"/>
    </source>
</evidence>
<dbReference type="GO" id="GO:0005839">
    <property type="term" value="C:proteasome core complex"/>
    <property type="evidence" value="ECO:0007669"/>
    <property type="project" value="InterPro"/>
</dbReference>
<evidence type="ECO:0000256" key="12">
    <source>
        <dbReference type="ARBA" id="ARBA00023242"/>
    </source>
</evidence>
<dbReference type="GO" id="GO:0005737">
    <property type="term" value="C:cytoplasm"/>
    <property type="evidence" value="ECO:0007669"/>
    <property type="project" value="TreeGrafter"/>
</dbReference>
<feature type="active site" description="Nucleophile" evidence="13">
    <location>
        <position position="18"/>
    </location>
</feature>
<sequence length="216" mass="23099">MDDLLESDWTTEEVSTGTTIIAAVFDGGVVIGSDSRVSAGQAVVNRVLNKVCRLHDKIYCSISGSAADAQAVVDIVDYQMELHGIQMGQPPLVQAAATIVKDICYKYKEELVAHLLVAGWDHKYGGQVYGTLGGMMIKQQFALGGSGSTYIYGFADSAFKPGMTKEECLKFTKCALALAMNRDGSSGGVIYLVTITSKGAEETVITAKDIPSFYDD</sequence>
<dbReference type="GO" id="GO:0004298">
    <property type="term" value="F:threonine-type endopeptidase activity"/>
    <property type="evidence" value="ECO:0007669"/>
    <property type="project" value="UniProtKB-KW"/>
</dbReference>
<dbReference type="AlphaFoldDB" id="T1WFF0"/>
<evidence type="ECO:0000256" key="3">
    <source>
        <dbReference type="ARBA" id="ARBA00012039"/>
    </source>
</evidence>
<keyword evidence="6" id="KW-0645">Protease</keyword>
<dbReference type="EC" id="3.4.25.1" evidence="3"/>
<dbReference type="GO" id="GO:0005634">
    <property type="term" value="C:nucleus"/>
    <property type="evidence" value="ECO:0007669"/>
    <property type="project" value="UniProtKB-SubCell"/>
</dbReference>
<keyword evidence="9" id="KW-0391">Immunity</keyword>
<dbReference type="CDD" id="cd03762">
    <property type="entry name" value="proteasome_beta_type_6"/>
    <property type="match status" value="1"/>
</dbReference>
<dbReference type="InterPro" id="IPR001353">
    <property type="entry name" value="Proteasome_sua/b"/>
</dbReference>
<name>T1WFF0_PRODO</name>
<evidence type="ECO:0000256" key="13">
    <source>
        <dbReference type="PIRSR" id="PIRSR600243-1"/>
    </source>
</evidence>
<proteinExistence type="evidence at transcript level"/>
<comment type="catalytic activity">
    <reaction evidence="1">
        <text>Cleavage of peptide bonds with very broad specificity.</text>
        <dbReference type="EC" id="3.4.25.1"/>
    </reaction>
</comment>
<comment type="subcellular location">
    <subcellularLocation>
        <location evidence="2">Nucleus</location>
    </subcellularLocation>
</comment>
<dbReference type="InterPro" id="IPR023333">
    <property type="entry name" value="Proteasome_suB-type"/>
</dbReference>
<dbReference type="Gene3D" id="3.60.20.10">
    <property type="entry name" value="Glutamine Phosphoribosylpyrophosphate, subunit 1, domain 1"/>
    <property type="match status" value="1"/>
</dbReference>
<dbReference type="FunFam" id="3.60.20.10:FF:000010">
    <property type="entry name" value="Proteasome subunit beta type-1"/>
    <property type="match status" value="1"/>
</dbReference>
<dbReference type="PRINTS" id="PR00141">
    <property type="entry name" value="PROTEASOME"/>
</dbReference>
<keyword evidence="5" id="KW-0963">Cytoplasm</keyword>
<keyword evidence="12" id="KW-0539">Nucleus</keyword>
<keyword evidence="7" id="KW-0888">Threonine protease</keyword>